<dbReference type="EMBL" id="VFPQ01000001">
    <property type="protein sequence ID" value="TQM76570.1"/>
    <property type="molecule type" value="Genomic_DNA"/>
</dbReference>
<evidence type="ECO:0000259" key="2">
    <source>
        <dbReference type="Pfam" id="PF25000"/>
    </source>
</evidence>
<name>A0A543J175_9ACTN</name>
<gene>
    <name evidence="3" type="ORF">FHX40_3314</name>
</gene>
<dbReference type="Pfam" id="PF13374">
    <property type="entry name" value="TPR_10"/>
    <property type="match status" value="3"/>
</dbReference>
<dbReference type="AlphaFoldDB" id="A0A543J175"/>
<dbReference type="InterPro" id="IPR056681">
    <property type="entry name" value="DUF7779"/>
</dbReference>
<reference evidence="3 4" key="1">
    <citation type="submission" date="2019-06" db="EMBL/GenBank/DDBJ databases">
        <title>Sequencing the genomes of 1000 actinobacteria strains.</title>
        <authorList>
            <person name="Klenk H.-P."/>
        </authorList>
    </citation>
    <scope>NUCLEOTIDE SEQUENCE [LARGE SCALE GENOMIC DNA]</scope>
    <source>
        <strain evidence="3 4">DSM 43186</strain>
    </source>
</reference>
<accession>A0A543J175</accession>
<dbReference type="PANTHER" id="PTHR46082">
    <property type="entry name" value="ATP/GTP-BINDING PROTEIN-RELATED"/>
    <property type="match status" value="1"/>
</dbReference>
<feature type="region of interest" description="Disordered" evidence="1">
    <location>
        <begin position="1"/>
        <end position="25"/>
    </location>
</feature>
<dbReference type="RefSeq" id="WP_142260433.1">
    <property type="nucleotide sequence ID" value="NZ_BMPV01000005.1"/>
</dbReference>
<dbReference type="PANTHER" id="PTHR46082:SF6">
    <property type="entry name" value="AAA+ ATPASE DOMAIN-CONTAINING PROTEIN-RELATED"/>
    <property type="match status" value="1"/>
</dbReference>
<dbReference type="GO" id="GO:0043531">
    <property type="term" value="F:ADP binding"/>
    <property type="evidence" value="ECO:0007669"/>
    <property type="project" value="InterPro"/>
</dbReference>
<dbReference type="SUPFAM" id="SSF52540">
    <property type="entry name" value="P-loop containing nucleoside triphosphate hydrolases"/>
    <property type="match status" value="1"/>
</dbReference>
<comment type="caution">
    <text evidence="3">The sequence shown here is derived from an EMBL/GenBank/DDBJ whole genome shotgun (WGS) entry which is preliminary data.</text>
</comment>
<dbReference type="InterPro" id="IPR053137">
    <property type="entry name" value="NLR-like"/>
</dbReference>
<protein>
    <submittedName>
        <fullName evidence="3">Tetratricopeptide repeat protein</fullName>
    </submittedName>
</protein>
<organism evidence="3 4">
    <name type="scientific">Thermopolyspora flexuosa</name>
    <dbReference type="NCBI Taxonomy" id="103836"/>
    <lineage>
        <taxon>Bacteria</taxon>
        <taxon>Bacillati</taxon>
        <taxon>Actinomycetota</taxon>
        <taxon>Actinomycetes</taxon>
        <taxon>Streptosporangiales</taxon>
        <taxon>Streptosporangiaceae</taxon>
        <taxon>Thermopolyspora</taxon>
    </lineage>
</organism>
<dbReference type="Pfam" id="PF25000">
    <property type="entry name" value="DUF7779"/>
    <property type="match status" value="1"/>
</dbReference>
<evidence type="ECO:0000313" key="3">
    <source>
        <dbReference type="EMBL" id="TQM76570.1"/>
    </source>
</evidence>
<dbReference type="Proteomes" id="UP000319213">
    <property type="component" value="Unassembled WGS sequence"/>
</dbReference>
<evidence type="ECO:0000256" key="1">
    <source>
        <dbReference type="SAM" id="MobiDB-lite"/>
    </source>
</evidence>
<dbReference type="InterPro" id="IPR027417">
    <property type="entry name" value="P-loop_NTPase"/>
</dbReference>
<dbReference type="Gene3D" id="1.25.40.10">
    <property type="entry name" value="Tetratricopeptide repeat domain"/>
    <property type="match status" value="3"/>
</dbReference>
<dbReference type="InterPro" id="IPR011990">
    <property type="entry name" value="TPR-like_helical_dom_sf"/>
</dbReference>
<evidence type="ECO:0000313" key="4">
    <source>
        <dbReference type="Proteomes" id="UP000319213"/>
    </source>
</evidence>
<dbReference type="Pfam" id="PF13424">
    <property type="entry name" value="TPR_12"/>
    <property type="match status" value="3"/>
</dbReference>
<sequence length="845" mass="94814">MSVADSLSSPRLPGRQPQVWGRIPQRNKNFTGREELLERLHDTIGSDVTAVVPHALHGFGGVGKTQVTIEYAYRYGHEYDLVWWIPADQPILVRSALAALAPHLGLPNATATGIEDAVTAVLDALRRGKPYEKWLLIFDNADRPEDIQDVLPHGPGHVLITSRNHAWQGVVDTVAVDVFTREESIEFLRKRAPRTFTVEDADRLAEELGDLPLALEQAGALQAETAMSVDEYLRLLKERATQLLDANKAADYPLSVTAAWSLSVAQIAQRLPEALELLHCCAFFGPEPIPRDVFSMLPEEFAADSRLARLLADPILLSKTIRELGRFALVRIDSESRTLQVHRLVQALLRAELTEEERRSFRHEVHLLLAAAEAPLRSEDNADWPRYAELLAHVTPAEVAVCRDERIRKFALNIVRYLYSSGQYQSARDLVQGMVTQWKSDSGDNNWLVLVGQRHLGTVLRELGDYRRSFELNRVTLDRMRHVLGRDHEETLLLSNSFGGDLRQRGDFADALKHDIESLSRHRQVFGPDHRRTARAMNNLAVDYMLLGDYAKAHELQQDAYNLQRRGVRLDKQAVLIAWTNLARVVRLRGNYFAACDIGEDAYEFGIQELGADHPWTLRTANDLSIAKRRAGQIDEAYELARQTYSRVERRFGRDHPDALAAATCLANVQRTRGELSEALELLRDSAERFARTYGRNHPFTFGSELNLALLLRVTGKATEARALNEKCLAGFDVSLSRKHPYSLTCAINLASDLAELGEVALACELGDATLEMLRDLLGAAHPLTLACATNLAIDMRALGEVRRAEELLTDTITRYERVLGPGHPDTEVARSNRRLDFDFDPPAV</sequence>
<feature type="domain" description="DUF7779" evidence="2">
    <location>
        <begin position="272"/>
        <end position="357"/>
    </location>
</feature>
<keyword evidence="4" id="KW-1185">Reference proteome</keyword>
<dbReference type="OrthoDB" id="580767at2"/>
<dbReference type="Gene3D" id="3.40.50.300">
    <property type="entry name" value="P-loop containing nucleotide triphosphate hydrolases"/>
    <property type="match status" value="1"/>
</dbReference>
<dbReference type="SUPFAM" id="SSF48452">
    <property type="entry name" value="TPR-like"/>
    <property type="match status" value="3"/>
</dbReference>
<dbReference type="NCBIfam" id="NF040586">
    <property type="entry name" value="FxSxx_TPR"/>
    <property type="match status" value="1"/>
</dbReference>
<proteinExistence type="predicted"/>